<dbReference type="InterPro" id="IPR006119">
    <property type="entry name" value="Resolv_N"/>
</dbReference>
<feature type="domain" description="Resolvase/invertase-type recombinase catalytic" evidence="1">
    <location>
        <begin position="7"/>
        <end position="58"/>
    </location>
</feature>
<dbReference type="Gene3D" id="3.40.50.1390">
    <property type="entry name" value="Resolvase, N-terminal catalytic domain"/>
    <property type="match status" value="1"/>
</dbReference>
<accession>X0UW33</accession>
<dbReference type="SUPFAM" id="SSF53041">
    <property type="entry name" value="Resolvase-like"/>
    <property type="match status" value="1"/>
</dbReference>
<dbReference type="InterPro" id="IPR036162">
    <property type="entry name" value="Resolvase-like_N_sf"/>
</dbReference>
<gene>
    <name evidence="2" type="ORF">S01H1_40942</name>
</gene>
<evidence type="ECO:0000313" key="2">
    <source>
        <dbReference type="EMBL" id="GAG10044.1"/>
    </source>
</evidence>
<organism evidence="2">
    <name type="scientific">marine sediment metagenome</name>
    <dbReference type="NCBI Taxonomy" id="412755"/>
    <lineage>
        <taxon>unclassified sequences</taxon>
        <taxon>metagenomes</taxon>
        <taxon>ecological metagenomes</taxon>
    </lineage>
</organism>
<dbReference type="GO" id="GO:0003677">
    <property type="term" value="F:DNA binding"/>
    <property type="evidence" value="ECO:0007669"/>
    <property type="project" value="InterPro"/>
</dbReference>
<dbReference type="EMBL" id="BARS01025946">
    <property type="protein sequence ID" value="GAG10044.1"/>
    <property type="molecule type" value="Genomic_DNA"/>
</dbReference>
<proteinExistence type="predicted"/>
<reference evidence="2" key="1">
    <citation type="journal article" date="2014" name="Front. Microbiol.">
        <title>High frequency of phylogenetically diverse reductive dehalogenase-homologous genes in deep subseafloor sedimentary metagenomes.</title>
        <authorList>
            <person name="Kawai M."/>
            <person name="Futagami T."/>
            <person name="Toyoda A."/>
            <person name="Takaki Y."/>
            <person name="Nishi S."/>
            <person name="Hori S."/>
            <person name="Arai W."/>
            <person name="Tsubouchi T."/>
            <person name="Morono Y."/>
            <person name="Uchiyama I."/>
            <person name="Ito T."/>
            <person name="Fujiyama A."/>
            <person name="Inagaki F."/>
            <person name="Takami H."/>
        </authorList>
    </citation>
    <scope>NUCLEOTIDE SEQUENCE</scope>
    <source>
        <strain evidence="2">Expedition CK06-06</strain>
    </source>
</reference>
<dbReference type="AlphaFoldDB" id="X0UW33"/>
<protein>
    <recommendedName>
        <fullName evidence="1">Resolvase/invertase-type recombinase catalytic domain-containing protein</fullName>
    </recommendedName>
</protein>
<evidence type="ECO:0000259" key="1">
    <source>
        <dbReference type="Pfam" id="PF00239"/>
    </source>
</evidence>
<dbReference type="GO" id="GO:0000150">
    <property type="term" value="F:DNA strand exchange activity"/>
    <property type="evidence" value="ECO:0007669"/>
    <property type="project" value="InterPro"/>
</dbReference>
<dbReference type="Pfam" id="PF00239">
    <property type="entry name" value="Resolvase"/>
    <property type="match status" value="1"/>
</dbReference>
<comment type="caution">
    <text evidence="2">The sequence shown here is derived from an EMBL/GenBank/DDBJ whole genome shotgun (WGS) entry which is preliminary data.</text>
</comment>
<sequence length="61" mass="6780">MSSTVWAYIRVSDDEQADRGLPVAGQRRAIEEYAQEHNLHLGRVFVDAARSGGTDQRKPPA</sequence>
<name>X0UW33_9ZZZZ</name>